<reference evidence="6 7" key="1">
    <citation type="submission" date="2023-08" db="EMBL/GenBank/DDBJ databases">
        <title>Annotated Genome Sequence of Vanrija albida AlHP1.</title>
        <authorList>
            <person name="Herzog R."/>
        </authorList>
    </citation>
    <scope>NUCLEOTIDE SEQUENCE [LARGE SCALE GENOMIC DNA]</scope>
    <source>
        <strain evidence="6 7">AlHP1</strain>
    </source>
</reference>
<dbReference type="SUPFAM" id="SSF50129">
    <property type="entry name" value="GroES-like"/>
    <property type="match status" value="1"/>
</dbReference>
<dbReference type="SMART" id="SM00829">
    <property type="entry name" value="PKS_ER"/>
    <property type="match status" value="1"/>
</dbReference>
<dbReference type="InterPro" id="IPR013154">
    <property type="entry name" value="ADH-like_N"/>
</dbReference>
<keyword evidence="3" id="KW-0862">Zinc</keyword>
<keyword evidence="2" id="KW-0479">Metal-binding</keyword>
<keyword evidence="4" id="KW-0560">Oxidoreductase</keyword>
<accession>A0ABR3QAD0</accession>
<keyword evidence="7" id="KW-1185">Reference proteome</keyword>
<protein>
    <recommendedName>
        <fullName evidence="5">Enoyl reductase (ER) domain-containing protein</fullName>
    </recommendedName>
</protein>
<dbReference type="InterPro" id="IPR013149">
    <property type="entry name" value="ADH-like_C"/>
</dbReference>
<evidence type="ECO:0000259" key="5">
    <source>
        <dbReference type="SMART" id="SM00829"/>
    </source>
</evidence>
<dbReference type="EMBL" id="JBBXJM010000002">
    <property type="protein sequence ID" value="KAL1411636.1"/>
    <property type="molecule type" value="Genomic_DNA"/>
</dbReference>
<gene>
    <name evidence="6" type="ORF">Q8F55_002600</name>
</gene>
<dbReference type="Pfam" id="PF08240">
    <property type="entry name" value="ADH_N"/>
    <property type="match status" value="1"/>
</dbReference>
<feature type="domain" description="Enoyl reductase (ER)" evidence="5">
    <location>
        <begin position="17"/>
        <end position="353"/>
    </location>
</feature>
<dbReference type="Pfam" id="PF00107">
    <property type="entry name" value="ADH_zinc_N"/>
    <property type="match status" value="1"/>
</dbReference>
<evidence type="ECO:0000313" key="7">
    <source>
        <dbReference type="Proteomes" id="UP001565368"/>
    </source>
</evidence>
<proteinExistence type="predicted"/>
<dbReference type="GeneID" id="95983643"/>
<dbReference type="RefSeq" id="XP_069211580.1">
    <property type="nucleotide sequence ID" value="XM_069351194.1"/>
</dbReference>
<sequence>MTAIPAQFTGQAALVKQTANAFDLRETAYTPRAFTEDDVVIEVEACGICGTDIHYITCGWGQHDQFPAIVGHEIVGRVVRAGKNTAHKLGARVGFGAQCGSCRKCDNCNAGLESYCTGAYLSTYQGKTGDAVQPYTQGGYADYYQGAGHFAIPIPEGLDSAVAAPLLCAGVTVYAPLKRYGAAEGKKVGIIGIGGLGHLGVQFAAALGAEVYAISSSDRKKGDAEKLGAKGYINASDVDAVLKEHKGSFDIILCTSDQNDMPLNELYLPLLKTFGNFISVGVPDKGLPNIGGALLPGKSITGSLIGSPSELEDMFKLALEKNVRTWIETRPMKEATQAVNDMTAGKARYRYVLVNDNYVKQE</sequence>
<evidence type="ECO:0000256" key="2">
    <source>
        <dbReference type="ARBA" id="ARBA00022723"/>
    </source>
</evidence>
<comment type="caution">
    <text evidence="6">The sequence shown here is derived from an EMBL/GenBank/DDBJ whole genome shotgun (WGS) entry which is preliminary data.</text>
</comment>
<dbReference type="Proteomes" id="UP001565368">
    <property type="component" value="Unassembled WGS sequence"/>
</dbReference>
<dbReference type="InterPro" id="IPR020843">
    <property type="entry name" value="ER"/>
</dbReference>
<dbReference type="CDD" id="cd05283">
    <property type="entry name" value="CAD1"/>
    <property type="match status" value="1"/>
</dbReference>
<comment type="cofactor">
    <cofactor evidence="1">
        <name>Zn(2+)</name>
        <dbReference type="ChEBI" id="CHEBI:29105"/>
    </cofactor>
</comment>
<evidence type="ECO:0000256" key="1">
    <source>
        <dbReference type="ARBA" id="ARBA00001947"/>
    </source>
</evidence>
<dbReference type="InterPro" id="IPR011032">
    <property type="entry name" value="GroES-like_sf"/>
</dbReference>
<evidence type="ECO:0000313" key="6">
    <source>
        <dbReference type="EMBL" id="KAL1411636.1"/>
    </source>
</evidence>
<dbReference type="Gene3D" id="3.40.50.720">
    <property type="entry name" value="NAD(P)-binding Rossmann-like Domain"/>
    <property type="match status" value="1"/>
</dbReference>
<dbReference type="InterPro" id="IPR047109">
    <property type="entry name" value="CAD-like"/>
</dbReference>
<dbReference type="SUPFAM" id="SSF51735">
    <property type="entry name" value="NAD(P)-binding Rossmann-fold domains"/>
    <property type="match status" value="1"/>
</dbReference>
<evidence type="ECO:0000256" key="3">
    <source>
        <dbReference type="ARBA" id="ARBA00022833"/>
    </source>
</evidence>
<name>A0ABR3QAD0_9TREE</name>
<dbReference type="Gene3D" id="3.90.180.10">
    <property type="entry name" value="Medium-chain alcohol dehydrogenases, catalytic domain"/>
    <property type="match status" value="1"/>
</dbReference>
<organism evidence="6 7">
    <name type="scientific">Vanrija albida</name>
    <dbReference type="NCBI Taxonomy" id="181172"/>
    <lineage>
        <taxon>Eukaryota</taxon>
        <taxon>Fungi</taxon>
        <taxon>Dikarya</taxon>
        <taxon>Basidiomycota</taxon>
        <taxon>Agaricomycotina</taxon>
        <taxon>Tremellomycetes</taxon>
        <taxon>Trichosporonales</taxon>
        <taxon>Trichosporonaceae</taxon>
        <taxon>Vanrija</taxon>
    </lineage>
</organism>
<dbReference type="InterPro" id="IPR036291">
    <property type="entry name" value="NAD(P)-bd_dom_sf"/>
</dbReference>
<dbReference type="PANTHER" id="PTHR42683">
    <property type="entry name" value="ALDEHYDE REDUCTASE"/>
    <property type="match status" value="1"/>
</dbReference>
<evidence type="ECO:0000256" key="4">
    <source>
        <dbReference type="ARBA" id="ARBA00023002"/>
    </source>
</evidence>